<keyword evidence="1" id="KW-1133">Transmembrane helix</keyword>
<evidence type="ECO:0000256" key="1">
    <source>
        <dbReference type="SAM" id="Phobius"/>
    </source>
</evidence>
<keyword evidence="3" id="KW-1185">Reference proteome</keyword>
<protein>
    <submittedName>
        <fullName evidence="2">Uncharacterized protein</fullName>
    </submittedName>
</protein>
<dbReference type="EMBL" id="CMVM020000039">
    <property type="status" value="NOT_ANNOTATED_CDS"/>
    <property type="molecule type" value="Genomic_DNA"/>
</dbReference>
<reference evidence="3" key="1">
    <citation type="submission" date="2013-10" db="EMBL/GenBank/DDBJ databases">
        <title>Genome sequencing of Onchocerca volvulus.</title>
        <authorList>
            <person name="Cotton J."/>
            <person name="Tsai J."/>
            <person name="Stanley E."/>
            <person name="Tracey A."/>
            <person name="Holroyd N."/>
            <person name="Lustigman S."/>
            <person name="Berriman M."/>
        </authorList>
    </citation>
    <scope>NUCLEOTIDE SEQUENCE</scope>
</reference>
<sequence>MLLIFDFRMWYVFMFITFCFSLSDKILVDTFLSWQRISSHAFVLYSKIAWVLIYCGLIFSGLLNLLSPSVHSYDICKKQIMITIDIT</sequence>
<dbReference type="Proteomes" id="UP000024404">
    <property type="component" value="Unassembled WGS sequence"/>
</dbReference>
<keyword evidence="1" id="KW-0472">Membrane</keyword>
<organism evidence="2 3">
    <name type="scientific">Onchocerca volvulus</name>
    <dbReference type="NCBI Taxonomy" id="6282"/>
    <lineage>
        <taxon>Eukaryota</taxon>
        <taxon>Metazoa</taxon>
        <taxon>Ecdysozoa</taxon>
        <taxon>Nematoda</taxon>
        <taxon>Chromadorea</taxon>
        <taxon>Rhabditida</taxon>
        <taxon>Spirurina</taxon>
        <taxon>Spiruromorpha</taxon>
        <taxon>Filarioidea</taxon>
        <taxon>Onchocercidae</taxon>
        <taxon>Onchocerca</taxon>
    </lineage>
</organism>
<feature type="transmembrane region" description="Helical" evidence="1">
    <location>
        <begin position="9"/>
        <end position="28"/>
    </location>
</feature>
<reference evidence="2" key="2">
    <citation type="submission" date="2022-06" db="UniProtKB">
        <authorList>
            <consortium name="EnsemblMetazoa"/>
        </authorList>
    </citation>
    <scope>IDENTIFICATION</scope>
</reference>
<name>A0A8R1XRT6_ONCVO</name>
<proteinExistence type="predicted"/>
<evidence type="ECO:0000313" key="2">
    <source>
        <dbReference type="EnsemblMetazoa" id="OVOC1381.1"/>
    </source>
</evidence>
<dbReference type="EnsemblMetazoa" id="OVOC1381.1">
    <property type="protein sequence ID" value="OVOC1381.1"/>
    <property type="gene ID" value="WBGene00238190"/>
</dbReference>
<evidence type="ECO:0000313" key="3">
    <source>
        <dbReference type="Proteomes" id="UP000024404"/>
    </source>
</evidence>
<accession>A0A8R1XRT6</accession>
<feature type="transmembrane region" description="Helical" evidence="1">
    <location>
        <begin position="48"/>
        <end position="67"/>
    </location>
</feature>
<dbReference type="AlphaFoldDB" id="A0A8R1XRT6"/>
<keyword evidence="1" id="KW-0812">Transmembrane</keyword>